<keyword evidence="4" id="KW-1185">Reference proteome</keyword>
<dbReference type="RefSeq" id="XP_026761285.2">
    <property type="nucleotide sequence ID" value="XM_026905484.3"/>
</dbReference>
<dbReference type="GO" id="GO:0006355">
    <property type="term" value="P:regulation of DNA-templated transcription"/>
    <property type="evidence" value="ECO:0007669"/>
    <property type="project" value="InterPro"/>
</dbReference>
<accession>A0A6J1X585</accession>
<gene>
    <name evidence="5" type="primary">LOC113520218</name>
</gene>
<proteinExistence type="predicted"/>
<evidence type="ECO:0000259" key="3">
    <source>
        <dbReference type="Pfam" id="PF08236"/>
    </source>
</evidence>
<comment type="subcellular location">
    <subcellularLocation>
        <location evidence="1">Nucleus</location>
    </subcellularLocation>
</comment>
<name>A0A6J1X585_GALME</name>
<reference evidence="5" key="1">
    <citation type="submission" date="2025-08" db="UniProtKB">
        <authorList>
            <consortium name="RefSeq"/>
        </authorList>
    </citation>
    <scope>IDENTIFICATION</scope>
    <source>
        <tissue evidence="5">Whole larvae</tissue>
    </source>
</reference>
<dbReference type="InParanoid" id="A0A6J1X585"/>
<dbReference type="InterPro" id="IPR013257">
    <property type="entry name" value="SRI"/>
</dbReference>
<feature type="domain" description="Set2 Rpb1 interacting" evidence="3">
    <location>
        <begin position="405"/>
        <end position="464"/>
    </location>
</feature>
<evidence type="ECO:0000256" key="2">
    <source>
        <dbReference type="ARBA" id="ARBA00023242"/>
    </source>
</evidence>
<sequence length="480" mass="55794">MDHIDSEILIDKLILEYDETSMPVPDIESQPHLLISKVRKHYMDYIIKMLSINYENNQRLLNKNIYLPSAIWRCAKKIEMTAAQTCMVAQLYRKNITAVINDLKNDTTKGKLYRSLYDCLRKPPENDKKLQTITRSNDCTCPCVCNQRKRPRLSESPKPYSDENFNNYSGNAGQTLNNHKKQFTIPVVENLHAENPKVALVTNNSAQSLENRSGNILSQESNVSSKPLTRMSVESQDSDELMLQLEKLFQGDTNDDDLFEGTLCDSYDVVSHVDKKRENTLNREKQTVFLKQDTIIENHAAQIKSLDERLESLAGLLVNNDHDNTIQQKPEIAKTKNISSKWLCEEYFLRLKLYELLDQIRDCNRKKYTRIKEKLLILFGDDSDDDSVMSPLDETPDFVISCKERIAPWVVKLLTPFYIKGRIRGKALFKALAKHLIRLIYQCSRYPCEYEVHSFVSDFLENHKMIRCEADFKQFRIENL</sequence>
<dbReference type="GeneID" id="113520218"/>
<evidence type="ECO:0000313" key="5">
    <source>
        <dbReference type="RefSeq" id="XP_026761285.2"/>
    </source>
</evidence>
<dbReference type="KEGG" id="gmw:113520218"/>
<evidence type="ECO:0000313" key="4">
    <source>
        <dbReference type="Proteomes" id="UP001652740"/>
    </source>
</evidence>
<keyword evidence="2" id="KW-0539">Nucleus</keyword>
<dbReference type="Proteomes" id="UP001652740">
    <property type="component" value="Unplaced"/>
</dbReference>
<organism evidence="4 5">
    <name type="scientific">Galleria mellonella</name>
    <name type="common">Greater wax moth</name>
    <dbReference type="NCBI Taxonomy" id="7137"/>
    <lineage>
        <taxon>Eukaryota</taxon>
        <taxon>Metazoa</taxon>
        <taxon>Ecdysozoa</taxon>
        <taxon>Arthropoda</taxon>
        <taxon>Hexapoda</taxon>
        <taxon>Insecta</taxon>
        <taxon>Pterygota</taxon>
        <taxon>Neoptera</taxon>
        <taxon>Endopterygota</taxon>
        <taxon>Lepidoptera</taxon>
        <taxon>Glossata</taxon>
        <taxon>Ditrysia</taxon>
        <taxon>Pyraloidea</taxon>
        <taxon>Pyralidae</taxon>
        <taxon>Galleriinae</taxon>
        <taxon>Galleria</taxon>
    </lineage>
</organism>
<evidence type="ECO:0000256" key="1">
    <source>
        <dbReference type="ARBA" id="ARBA00004123"/>
    </source>
</evidence>
<dbReference type="AlphaFoldDB" id="A0A6J1X585"/>
<dbReference type="GO" id="GO:0005694">
    <property type="term" value="C:chromosome"/>
    <property type="evidence" value="ECO:0007669"/>
    <property type="project" value="InterPro"/>
</dbReference>
<protein>
    <submittedName>
        <fullName evidence="5">Uncharacterized protein LOC113520218 isoform X1</fullName>
    </submittedName>
</protein>
<dbReference type="Pfam" id="PF08236">
    <property type="entry name" value="SRI"/>
    <property type="match status" value="1"/>
</dbReference>